<name>A0A1P8F8Z8_9CHLR</name>
<dbReference type="EMBL" id="CP018258">
    <property type="protein sequence ID" value="APV44913.1"/>
    <property type="molecule type" value="Genomic_DNA"/>
</dbReference>
<dbReference type="SUPFAM" id="SSF53098">
    <property type="entry name" value="Ribonuclease H-like"/>
    <property type="match status" value="1"/>
</dbReference>
<dbReference type="Proteomes" id="UP000185934">
    <property type="component" value="Chromosome"/>
</dbReference>
<evidence type="ECO:0000256" key="13">
    <source>
        <dbReference type="ARBA" id="ARBA00023204"/>
    </source>
</evidence>
<dbReference type="Gene3D" id="3.40.50.1010">
    <property type="entry name" value="5'-nuclease"/>
    <property type="match status" value="1"/>
</dbReference>
<dbReference type="Pfam" id="PF02739">
    <property type="entry name" value="5_3_exonuc_N"/>
    <property type="match status" value="1"/>
</dbReference>
<dbReference type="InterPro" id="IPR019760">
    <property type="entry name" value="DNA-dir_DNA_pol_A_CS"/>
</dbReference>
<keyword evidence="9 16" id="KW-0378">Hydrolase</keyword>
<dbReference type="STRING" id="1839801.Dform_01592"/>
<dbReference type="CDD" id="cd09898">
    <property type="entry name" value="H3TH_53EXO"/>
    <property type="match status" value="1"/>
</dbReference>
<evidence type="ECO:0000256" key="17">
    <source>
        <dbReference type="SAM" id="MobiDB-lite"/>
    </source>
</evidence>
<comment type="similarity">
    <text evidence="1 16">Belongs to the DNA polymerase type-A family.</text>
</comment>
<evidence type="ECO:0000256" key="15">
    <source>
        <dbReference type="NCBIfam" id="TIGR00593"/>
    </source>
</evidence>
<reference evidence="22" key="1">
    <citation type="submission" date="2016-11" db="EMBL/GenBank/DDBJ databases">
        <title>Dehalogenimonas formicexedens sp. nov., a chlorinated alkane respiring bacterium isolated from contaminated groundwater.</title>
        <authorList>
            <person name="Key T.A."/>
            <person name="Bowman K.S."/>
            <person name="Lee I."/>
            <person name="Chun J."/>
            <person name="Albuquerque L."/>
            <person name="da Costa M.S."/>
            <person name="Rainey F.A."/>
            <person name="Moe W.M."/>
        </authorList>
    </citation>
    <scope>NUCLEOTIDE SEQUENCE [LARGE SCALE GENOMIC DNA]</scope>
    <source>
        <strain evidence="22">NSZ-14</strain>
    </source>
</reference>
<comment type="function">
    <text evidence="16">In addition to polymerase activity, this DNA polymerase exhibits 3'-5' and 5'-3' exonuclease activity.</text>
</comment>
<dbReference type="InterPro" id="IPR002562">
    <property type="entry name" value="3'-5'_exonuclease_dom"/>
</dbReference>
<keyword evidence="6 16" id="KW-0235">DNA replication</keyword>
<dbReference type="Pfam" id="PF01612">
    <property type="entry name" value="DNA_pol_A_exo1"/>
    <property type="match status" value="1"/>
</dbReference>
<dbReference type="InterPro" id="IPR043502">
    <property type="entry name" value="DNA/RNA_pol_sf"/>
</dbReference>
<dbReference type="InterPro" id="IPR012337">
    <property type="entry name" value="RNaseH-like_sf"/>
</dbReference>
<dbReference type="InterPro" id="IPR002421">
    <property type="entry name" value="5-3_exonuclease"/>
</dbReference>
<dbReference type="PANTHER" id="PTHR10133:SF27">
    <property type="entry name" value="DNA POLYMERASE NU"/>
    <property type="match status" value="1"/>
</dbReference>
<dbReference type="EC" id="2.7.7.7" evidence="2 15"/>
<evidence type="ECO:0000256" key="16">
    <source>
        <dbReference type="RuleBase" id="RU004460"/>
    </source>
</evidence>
<feature type="domain" description="DNA-directed DNA polymerase family A palm" evidence="20">
    <location>
        <begin position="680"/>
        <end position="886"/>
    </location>
</feature>
<keyword evidence="12 16" id="KW-0238">DNA-binding</keyword>
<dbReference type="SMART" id="SM00279">
    <property type="entry name" value="HhH2"/>
    <property type="match status" value="1"/>
</dbReference>
<dbReference type="SUPFAM" id="SSF88723">
    <property type="entry name" value="PIN domain-like"/>
    <property type="match status" value="1"/>
</dbReference>
<dbReference type="CDD" id="cd06139">
    <property type="entry name" value="DNA_polA_I_Ecoli_like_exo"/>
    <property type="match status" value="1"/>
</dbReference>
<evidence type="ECO:0000256" key="2">
    <source>
        <dbReference type="ARBA" id="ARBA00012417"/>
    </source>
</evidence>
<evidence type="ECO:0000259" key="18">
    <source>
        <dbReference type="SMART" id="SM00474"/>
    </source>
</evidence>
<evidence type="ECO:0000256" key="1">
    <source>
        <dbReference type="ARBA" id="ARBA00007705"/>
    </source>
</evidence>
<keyword evidence="13 16" id="KW-0234">DNA repair</keyword>
<evidence type="ECO:0000259" key="19">
    <source>
        <dbReference type="SMART" id="SM00475"/>
    </source>
</evidence>
<dbReference type="NCBIfam" id="TIGR00593">
    <property type="entry name" value="pola"/>
    <property type="match status" value="1"/>
</dbReference>
<dbReference type="InterPro" id="IPR008918">
    <property type="entry name" value="HhH2"/>
</dbReference>
<dbReference type="InterPro" id="IPR002298">
    <property type="entry name" value="DNA_polymerase_A"/>
</dbReference>
<evidence type="ECO:0000256" key="11">
    <source>
        <dbReference type="ARBA" id="ARBA00022932"/>
    </source>
</evidence>
<dbReference type="OrthoDB" id="9806424at2"/>
<dbReference type="SMART" id="SM00482">
    <property type="entry name" value="POLAc"/>
    <property type="match status" value="1"/>
</dbReference>
<feature type="domain" description="3'-5' exonuclease" evidence="18">
    <location>
        <begin position="329"/>
        <end position="513"/>
    </location>
</feature>
<evidence type="ECO:0000256" key="4">
    <source>
        <dbReference type="ARBA" id="ARBA00022679"/>
    </source>
</evidence>
<evidence type="ECO:0000256" key="5">
    <source>
        <dbReference type="ARBA" id="ARBA00022695"/>
    </source>
</evidence>
<dbReference type="SMART" id="SM00475">
    <property type="entry name" value="53EXOc"/>
    <property type="match status" value="1"/>
</dbReference>
<evidence type="ECO:0000256" key="14">
    <source>
        <dbReference type="ARBA" id="ARBA00049244"/>
    </source>
</evidence>
<dbReference type="InterPro" id="IPR036397">
    <property type="entry name" value="RNaseH_sf"/>
</dbReference>
<dbReference type="InterPro" id="IPR018320">
    <property type="entry name" value="DNA_polymerase_1"/>
</dbReference>
<dbReference type="GO" id="GO:0008409">
    <property type="term" value="F:5'-3' exonuclease activity"/>
    <property type="evidence" value="ECO:0007669"/>
    <property type="project" value="UniProtKB-UniRule"/>
</dbReference>
<accession>A0A1P8F8Z8</accession>
<dbReference type="GO" id="GO:0006302">
    <property type="term" value="P:double-strand break repair"/>
    <property type="evidence" value="ECO:0007669"/>
    <property type="project" value="TreeGrafter"/>
</dbReference>
<evidence type="ECO:0000256" key="8">
    <source>
        <dbReference type="ARBA" id="ARBA00022763"/>
    </source>
</evidence>
<dbReference type="AlphaFoldDB" id="A0A1P8F8Z8"/>
<dbReference type="InterPro" id="IPR029060">
    <property type="entry name" value="PIN-like_dom_sf"/>
</dbReference>
<dbReference type="FunFam" id="1.10.150.20:FF:000002">
    <property type="entry name" value="DNA polymerase I"/>
    <property type="match status" value="1"/>
</dbReference>
<dbReference type="KEGG" id="dfo:Dform_01592"/>
<comment type="catalytic activity">
    <reaction evidence="14 16">
        <text>DNA(n) + a 2'-deoxyribonucleoside 5'-triphosphate = DNA(n+1) + diphosphate</text>
        <dbReference type="Rhea" id="RHEA:22508"/>
        <dbReference type="Rhea" id="RHEA-COMP:17339"/>
        <dbReference type="Rhea" id="RHEA-COMP:17340"/>
        <dbReference type="ChEBI" id="CHEBI:33019"/>
        <dbReference type="ChEBI" id="CHEBI:61560"/>
        <dbReference type="ChEBI" id="CHEBI:173112"/>
        <dbReference type="EC" id="2.7.7.7"/>
    </reaction>
</comment>
<evidence type="ECO:0000256" key="10">
    <source>
        <dbReference type="ARBA" id="ARBA00022839"/>
    </source>
</evidence>
<evidence type="ECO:0000256" key="9">
    <source>
        <dbReference type="ARBA" id="ARBA00022801"/>
    </source>
</evidence>
<dbReference type="RefSeq" id="WP_076004524.1">
    <property type="nucleotide sequence ID" value="NZ_CP018258.1"/>
</dbReference>
<dbReference type="PRINTS" id="PR00868">
    <property type="entry name" value="DNAPOLI"/>
</dbReference>
<keyword evidence="11 16" id="KW-0239">DNA-directed DNA polymerase</keyword>
<dbReference type="SUPFAM" id="SSF47807">
    <property type="entry name" value="5' to 3' exonuclease, C-terminal subdomain"/>
    <property type="match status" value="1"/>
</dbReference>
<dbReference type="Gene3D" id="3.30.420.10">
    <property type="entry name" value="Ribonuclease H-like superfamily/Ribonuclease H"/>
    <property type="match status" value="1"/>
</dbReference>
<dbReference type="Pfam" id="PF01367">
    <property type="entry name" value="5_3_exonuc"/>
    <property type="match status" value="1"/>
</dbReference>
<dbReference type="GO" id="GO:0003677">
    <property type="term" value="F:DNA binding"/>
    <property type="evidence" value="ECO:0007669"/>
    <property type="project" value="UniProtKB-UniRule"/>
</dbReference>
<evidence type="ECO:0000313" key="21">
    <source>
        <dbReference type="EMBL" id="APV44913.1"/>
    </source>
</evidence>
<dbReference type="Pfam" id="PF00476">
    <property type="entry name" value="DNA_pol_A"/>
    <property type="match status" value="1"/>
</dbReference>
<evidence type="ECO:0000313" key="22">
    <source>
        <dbReference type="Proteomes" id="UP000185934"/>
    </source>
</evidence>
<dbReference type="InterPro" id="IPR020045">
    <property type="entry name" value="DNA_polI_H3TH"/>
</dbReference>
<keyword evidence="8 16" id="KW-0227">DNA damage</keyword>
<keyword evidence="5 16" id="KW-0548">Nucleotidyltransferase</keyword>
<dbReference type="InterPro" id="IPR020046">
    <property type="entry name" value="5-3_exonucl_a-hlix_arch_N"/>
</dbReference>
<evidence type="ECO:0000256" key="3">
    <source>
        <dbReference type="ARBA" id="ARBA00020311"/>
    </source>
</evidence>
<dbReference type="InterPro" id="IPR036279">
    <property type="entry name" value="5-3_exonuclease_C_sf"/>
</dbReference>
<dbReference type="Gene3D" id="1.10.150.20">
    <property type="entry name" value="5' to 3' exonuclease, C-terminal subdomain"/>
    <property type="match status" value="2"/>
</dbReference>
<dbReference type="GO" id="GO:0008408">
    <property type="term" value="F:3'-5' exonuclease activity"/>
    <property type="evidence" value="ECO:0007669"/>
    <property type="project" value="UniProtKB-UniRule"/>
</dbReference>
<dbReference type="Gene3D" id="3.30.70.370">
    <property type="match status" value="1"/>
</dbReference>
<dbReference type="FunFam" id="1.10.150.20:FF:000003">
    <property type="entry name" value="DNA polymerase I"/>
    <property type="match status" value="1"/>
</dbReference>
<dbReference type="NCBIfam" id="NF004397">
    <property type="entry name" value="PRK05755.1"/>
    <property type="match status" value="1"/>
</dbReference>
<dbReference type="FunFam" id="1.20.1060.10:FF:000001">
    <property type="entry name" value="DNA polymerase I"/>
    <property type="match status" value="1"/>
</dbReference>
<protein>
    <recommendedName>
        <fullName evidence="3 15">DNA polymerase I</fullName>
        <ecNumber evidence="2 15">2.7.7.7</ecNumber>
    </recommendedName>
</protein>
<dbReference type="InterPro" id="IPR001098">
    <property type="entry name" value="DNA-dir_DNA_pol_A_palm_dom"/>
</dbReference>
<dbReference type="PANTHER" id="PTHR10133">
    <property type="entry name" value="DNA POLYMERASE I"/>
    <property type="match status" value="1"/>
</dbReference>
<dbReference type="SMART" id="SM00474">
    <property type="entry name" value="35EXOc"/>
    <property type="match status" value="1"/>
</dbReference>
<sequence>MTHRAEPAPSKPRIVLFDASALVHRAFHAFAHGRQLTISGTGEVTSAVFGFTNILLKVLADLKPDCYAIAFDRKGPTFRHEMSAEYKAHRPPTPSELITQLGRVHQLVEAFDMPIFEQQGYEADDLLGTVARRAEADGAEVVIVTGDADAMQLVDDDVKVLYPKPGGTFSDTILYNAEAVKGKFGVPPNRVADYKALVGDSSDNIGGVPGVGQKTAVKLLTEFDGIDEIYQNIELIRPEKLRELLRREEKAARDSLKLATIVTDLPIEFDIDKCQICRLNREKAIPLLRELEFTSLINRLPKADSAGKGTAQPESPEAIPTPPSIECQYTLVDTIEKLNHLVQKLAGTGKFALDTETTSLDTLTADLVGLSIATAPGESFYLPVGHVGVEGTQLELFEVKRALGPVLAEKKITKIAHNAKFDLQALQTAGFAVNGLDFDTMLAAHLLGEKAPGLKNLASTRLHVEMTPITELIGEGKSQICISRCGLKETSDYSCADADMTFRLAGNLEPELKNQNQWKLFSEVEMPLVPVIMDMERAGIALDTERLGKMSIDLGGQLKNIENEIYSLAGHEFNIASPKQLGDVLFGELHLPSGRKTKTGYCTDAAVLDELKDEHAIVRKVLEFRTLTKLKSTYVDVLPAMISPRDGRLHTSFNQARTATGRLSSSDPNLQNIPVRGELGREIRKAFVAPPGYALLAADYSQIDLRALAHLSGDPDLIAAFNHDEDIHTATAMRLYEVPKEAVTKDMRRFAKTVNFGVIYGMSDYGLEQATELTRTQSSEFITRYFERYPGVKTYLEATKEQARSRGYVETILGRRRYIPEINASNRQVREAAERMAINMPVQGTSADIIKVAMLHVIREMKERKLKSRLLLQVHDELIFEVPQHELIFMSEMAPRLMAAAVELAVPLKVDMKYGANWGAME</sequence>
<dbReference type="CDD" id="cd08637">
    <property type="entry name" value="DNA_pol_A_pol_I_C"/>
    <property type="match status" value="1"/>
</dbReference>
<keyword evidence="22" id="KW-1185">Reference proteome</keyword>
<feature type="region of interest" description="Disordered" evidence="17">
    <location>
        <begin position="304"/>
        <end position="323"/>
    </location>
</feature>
<gene>
    <name evidence="16 21" type="primary">polA</name>
    <name evidence="21" type="ORF">Dform_01592</name>
</gene>
<keyword evidence="7" id="KW-0540">Nuclease</keyword>
<evidence type="ECO:0000256" key="12">
    <source>
        <dbReference type="ARBA" id="ARBA00023125"/>
    </source>
</evidence>
<dbReference type="GO" id="GO:0003887">
    <property type="term" value="F:DNA-directed DNA polymerase activity"/>
    <property type="evidence" value="ECO:0007669"/>
    <property type="project" value="UniProtKB-UniRule"/>
</dbReference>
<keyword evidence="4 16" id="KW-0808">Transferase</keyword>
<dbReference type="CDD" id="cd09859">
    <property type="entry name" value="PIN_53EXO"/>
    <property type="match status" value="1"/>
</dbReference>
<dbReference type="PROSITE" id="PS00447">
    <property type="entry name" value="DNA_POLYMERASE_A"/>
    <property type="match status" value="1"/>
</dbReference>
<dbReference type="SUPFAM" id="SSF56672">
    <property type="entry name" value="DNA/RNA polymerases"/>
    <property type="match status" value="1"/>
</dbReference>
<feature type="domain" description="5'-3' exonuclease" evidence="19">
    <location>
        <begin position="10"/>
        <end position="277"/>
    </location>
</feature>
<dbReference type="Gene3D" id="1.20.1060.10">
    <property type="entry name" value="Taq DNA Polymerase, Chain T, domain 4"/>
    <property type="match status" value="1"/>
</dbReference>
<evidence type="ECO:0000259" key="20">
    <source>
        <dbReference type="SMART" id="SM00482"/>
    </source>
</evidence>
<evidence type="ECO:0000256" key="6">
    <source>
        <dbReference type="ARBA" id="ARBA00022705"/>
    </source>
</evidence>
<proteinExistence type="inferred from homology"/>
<dbReference type="GO" id="GO:0006261">
    <property type="term" value="P:DNA-templated DNA replication"/>
    <property type="evidence" value="ECO:0007669"/>
    <property type="project" value="UniProtKB-UniRule"/>
</dbReference>
<keyword evidence="10 16" id="KW-0269">Exonuclease</keyword>
<evidence type="ECO:0000256" key="7">
    <source>
        <dbReference type="ARBA" id="ARBA00022722"/>
    </source>
</evidence>
<organism evidence="21 22">
    <name type="scientific">Dehalogenimonas formicexedens</name>
    <dbReference type="NCBI Taxonomy" id="1839801"/>
    <lineage>
        <taxon>Bacteria</taxon>
        <taxon>Bacillati</taxon>
        <taxon>Chloroflexota</taxon>
        <taxon>Dehalococcoidia</taxon>
        <taxon>Dehalococcoidales</taxon>
        <taxon>Dehalococcoidaceae</taxon>
        <taxon>Dehalogenimonas</taxon>
    </lineage>
</organism>